<evidence type="ECO:0000256" key="7">
    <source>
        <dbReference type="SAM" id="MobiDB-lite"/>
    </source>
</evidence>
<dbReference type="InterPro" id="IPR004088">
    <property type="entry name" value="KH_dom_type_1"/>
</dbReference>
<feature type="domain" description="K Homology" evidence="8">
    <location>
        <begin position="212"/>
        <end position="299"/>
    </location>
</feature>
<feature type="domain" description="K Homology" evidence="8">
    <location>
        <begin position="534"/>
        <end position="612"/>
    </location>
</feature>
<feature type="compositionally biased region" description="Low complexity" evidence="7">
    <location>
        <begin position="1099"/>
        <end position="1115"/>
    </location>
</feature>
<feature type="domain" description="K Homology" evidence="8">
    <location>
        <begin position="859"/>
        <end position="929"/>
    </location>
</feature>
<dbReference type="SUPFAM" id="SSF54791">
    <property type="entry name" value="Eukaryotic type KH-domain (KH-domain type I)"/>
    <property type="match status" value="8"/>
</dbReference>
<dbReference type="GO" id="GO:0003729">
    <property type="term" value="F:mRNA binding"/>
    <property type="evidence" value="ECO:0007669"/>
    <property type="project" value="TreeGrafter"/>
</dbReference>
<feature type="domain" description="K Homology" evidence="8">
    <location>
        <begin position="706"/>
        <end position="770"/>
    </location>
</feature>
<evidence type="ECO:0000256" key="3">
    <source>
        <dbReference type="ARBA" id="ARBA00022737"/>
    </source>
</evidence>
<comment type="caution">
    <text evidence="9">The sequence shown here is derived from an EMBL/GenBank/DDBJ whole genome shotgun (WGS) entry which is preliminary data.</text>
</comment>
<evidence type="ECO:0000256" key="4">
    <source>
        <dbReference type="ARBA" id="ARBA00022884"/>
    </source>
</evidence>
<keyword evidence="10" id="KW-1185">Reference proteome</keyword>
<evidence type="ECO:0000256" key="1">
    <source>
        <dbReference type="ARBA" id="ARBA00004496"/>
    </source>
</evidence>
<organism evidence="9 10">
    <name type="scientific">Lipomyces tetrasporus</name>
    <dbReference type="NCBI Taxonomy" id="54092"/>
    <lineage>
        <taxon>Eukaryota</taxon>
        <taxon>Fungi</taxon>
        <taxon>Dikarya</taxon>
        <taxon>Ascomycota</taxon>
        <taxon>Saccharomycotina</taxon>
        <taxon>Lipomycetes</taxon>
        <taxon>Lipomycetales</taxon>
        <taxon>Lipomycetaceae</taxon>
        <taxon>Lipomyces</taxon>
    </lineage>
</organism>
<feature type="region of interest" description="Disordered" evidence="7">
    <location>
        <begin position="112"/>
        <end position="138"/>
    </location>
</feature>
<dbReference type="InterPro" id="IPR054548">
    <property type="entry name" value="SCP160-like_KH"/>
</dbReference>
<feature type="domain" description="K Homology" evidence="8">
    <location>
        <begin position="933"/>
        <end position="1010"/>
    </location>
</feature>
<dbReference type="CDD" id="cd22408">
    <property type="entry name" value="KH-I_Vigilin_rpt4"/>
    <property type="match status" value="1"/>
</dbReference>
<dbReference type="Gene3D" id="3.30.1370.10">
    <property type="entry name" value="K Homology domain, type 1"/>
    <property type="match status" value="9"/>
</dbReference>
<name>A0AAD7QPY1_9ASCO</name>
<dbReference type="Pfam" id="PF00013">
    <property type="entry name" value="KH_1"/>
    <property type="match status" value="7"/>
</dbReference>
<feature type="domain" description="K Homology" evidence="8">
    <location>
        <begin position="620"/>
        <end position="697"/>
    </location>
</feature>
<feature type="compositionally biased region" description="Low complexity" evidence="7">
    <location>
        <begin position="44"/>
        <end position="82"/>
    </location>
</feature>
<gene>
    <name evidence="9" type="ORF">POJ06DRAFT_132907</name>
</gene>
<keyword evidence="4 5" id="KW-0694">RNA-binding</keyword>
<keyword evidence="2" id="KW-0963">Cytoplasm</keyword>
<sequence>MSDLPAAAVERSPADLLREKYEASTATNVTDVTVVVEDDASVDLTSSVTTADTTVSSLPTSSPPSADTLTSTSATASSAANASKKKPAKEKLDITSLEAFPTLGGGTSKTGAATSIWGSKPVSSSVTKTNGKGRTPLPVRSSDITDIFDFVVSPQSRDRAVFAEVVTKAKDVSGVTSIESSTSKSLSTTFIVKGKPESVAIARRALVRGLTAKVTEKISVPSSVRPFIIGTGGRNLKAIQQKTSTKIQVQKKEDVAEGDADSSSNLKYDDGEEETTDVTIEGDIDGVALAKAEIFEVVAERTKNLTIRLSQINPDYFPYFAAQVGALEEDKDVKVRVPTLYREPSDAAPVIIISGERSAVLETKAKLEESLQELQRSYGTANTSIPKRQHRFIVGEKGKTLQEIFDITGCVVKVPPAEDPSDIVTFVGPRARIGEAINLSMTKANSIVLERIDISKAHGKNRGHACDLTRYFKSTKRLQDIEKNNDVQISLPSFKELFNESIPEVAYDIAGKTNESVKKARKDVVDLVNSIPSVRVAHLAGIDPLLHRHIIGFKGRNLQKVKEQFGVETLIPDEANESNDIVLIYEGKNTDEFGPDDGEIRSGLDSAIMFFEDIKTKQADLVTRVLTIPAKNHKFIIGPKRSTINALSGPESSVYIQLGLNKDRPSQSHDITVDSVVIRGPADEVNSVAEKIEEIVEEASNQEILNSFSVSFDFPTKFSSQLIGKGGSNISKYREELGVKIDLGDEGTVTIKGIKSNVLETQARIEALASRLADEIVLRLNVPIEHHSALIGQKGKFVKRLEERYDVRVNFPRSEELENGDASDFLPKNKDEIVIRGPSKGATKARDELLELYKYEAERGHSTTITVPKKAISRIIGRNGEFINDVMDSTGAKIDIVRKETDDDTSAIAISGTEEGIQKAKAKILEVVEEFEQFASQIINVDKKYHRSLIGNRGATLRDIVLKSGGPDDVSQQRRIIRIPPASSSDTKIAVQGNEDVVTKVIQEIQRRVAQLENQIESEVDIALEKHRFIIGPGGSTKRSIEQEFGVTLTVPPQKTTRDVKIQGPPEGVEKAKARIIELTTSKKERNNGPKKSSPNPGAEETATEAAENSEAAEK</sequence>
<dbReference type="Pfam" id="PF22952">
    <property type="entry name" value="KH_11"/>
    <property type="match status" value="1"/>
</dbReference>
<dbReference type="SMART" id="SM00322">
    <property type="entry name" value="KH"/>
    <property type="match status" value="9"/>
</dbReference>
<protein>
    <recommendedName>
        <fullName evidence="8">K Homology domain-containing protein</fullName>
    </recommendedName>
</protein>
<evidence type="ECO:0000259" key="8">
    <source>
        <dbReference type="SMART" id="SM00322"/>
    </source>
</evidence>
<feature type="region of interest" description="Disordered" evidence="7">
    <location>
        <begin position="44"/>
        <end position="90"/>
    </location>
</feature>
<feature type="domain" description="K Homology" evidence="8">
    <location>
        <begin position="1014"/>
        <end position="1081"/>
    </location>
</feature>
<dbReference type="Proteomes" id="UP001217417">
    <property type="component" value="Unassembled WGS sequence"/>
</dbReference>
<dbReference type="RefSeq" id="XP_056042769.1">
    <property type="nucleotide sequence ID" value="XM_056184398.1"/>
</dbReference>
<accession>A0AAD7QPY1</accession>
<dbReference type="InterPro" id="IPR004087">
    <property type="entry name" value="KH_dom"/>
</dbReference>
<dbReference type="PANTHER" id="PTHR10627">
    <property type="entry name" value="SCP160"/>
    <property type="match status" value="1"/>
</dbReference>
<dbReference type="InterPro" id="IPR036612">
    <property type="entry name" value="KH_dom_type_1_sf"/>
</dbReference>
<feature type="region of interest" description="Disordered" evidence="7">
    <location>
        <begin position="249"/>
        <end position="279"/>
    </location>
</feature>
<feature type="domain" description="K Homology" evidence="8">
    <location>
        <begin position="774"/>
        <end position="854"/>
    </location>
</feature>
<dbReference type="EMBL" id="JARPMG010000007">
    <property type="protein sequence ID" value="KAJ8099319.1"/>
    <property type="molecule type" value="Genomic_DNA"/>
</dbReference>
<dbReference type="PROSITE" id="PS50084">
    <property type="entry name" value="KH_TYPE_1"/>
    <property type="match status" value="7"/>
</dbReference>
<reference evidence="9" key="1">
    <citation type="submission" date="2023-03" db="EMBL/GenBank/DDBJ databases">
        <title>Near-Complete genome sequence of Lipomyces tetrasporous NRRL Y-64009, an oleaginous yeast capable of growing on lignocellulosic hydrolysates.</title>
        <authorList>
            <consortium name="Lawrence Berkeley National Laboratory"/>
            <person name="Jagtap S.S."/>
            <person name="Liu J.-J."/>
            <person name="Walukiewicz H.E."/>
            <person name="Pangilinan J."/>
            <person name="Lipzen A."/>
            <person name="Ahrendt S."/>
            <person name="Koriabine M."/>
            <person name="Cobaugh K."/>
            <person name="Salamov A."/>
            <person name="Yoshinaga Y."/>
            <person name="Ng V."/>
            <person name="Daum C."/>
            <person name="Grigoriev I.V."/>
            <person name="Slininger P.J."/>
            <person name="Dien B.S."/>
            <person name="Jin Y.-S."/>
            <person name="Rao C.V."/>
        </authorList>
    </citation>
    <scope>NUCLEOTIDE SEQUENCE</scope>
    <source>
        <strain evidence="9">NRRL Y-64009</strain>
    </source>
</reference>
<dbReference type="GO" id="GO:0005737">
    <property type="term" value="C:cytoplasm"/>
    <property type="evidence" value="ECO:0007669"/>
    <property type="project" value="TreeGrafter"/>
</dbReference>
<evidence type="ECO:0000256" key="2">
    <source>
        <dbReference type="ARBA" id="ARBA00022490"/>
    </source>
</evidence>
<feature type="coiled-coil region" evidence="6">
    <location>
        <begin position="995"/>
        <end position="1022"/>
    </location>
</feature>
<feature type="domain" description="K Homology" evidence="8">
    <location>
        <begin position="377"/>
        <end position="445"/>
    </location>
</feature>
<dbReference type="CDD" id="cd02394">
    <property type="entry name" value="KH-I_Vigilin_rpt6"/>
    <property type="match status" value="1"/>
</dbReference>
<proteinExistence type="predicted"/>
<feature type="compositionally biased region" description="Polar residues" evidence="7">
    <location>
        <begin position="121"/>
        <end position="132"/>
    </location>
</feature>
<keyword evidence="6" id="KW-0175">Coiled coil</keyword>
<evidence type="ECO:0000313" key="10">
    <source>
        <dbReference type="Proteomes" id="UP001217417"/>
    </source>
</evidence>
<feature type="compositionally biased region" description="Acidic residues" evidence="7">
    <location>
        <begin position="270"/>
        <end position="279"/>
    </location>
</feature>
<comment type="subcellular location">
    <subcellularLocation>
        <location evidence="1">Cytoplasm</location>
    </subcellularLocation>
</comment>
<dbReference type="PANTHER" id="PTHR10627:SF31">
    <property type="entry name" value="DODECA-SATELLITE-BINDING PROTEIN 1, ISOFORM A"/>
    <property type="match status" value="1"/>
</dbReference>
<evidence type="ECO:0000256" key="6">
    <source>
        <dbReference type="SAM" id="Coils"/>
    </source>
</evidence>
<feature type="coiled-coil region" evidence="6">
    <location>
        <begin position="357"/>
        <end position="384"/>
    </location>
</feature>
<feature type="region of interest" description="Disordered" evidence="7">
    <location>
        <begin position="1079"/>
        <end position="1115"/>
    </location>
</feature>
<feature type="compositionally biased region" description="Basic and acidic residues" evidence="7">
    <location>
        <begin position="1079"/>
        <end position="1088"/>
    </location>
</feature>
<dbReference type="GeneID" id="80879564"/>
<dbReference type="InterPro" id="IPR057778">
    <property type="entry name" value="KH_Vigilin_N"/>
</dbReference>
<evidence type="ECO:0000313" key="9">
    <source>
        <dbReference type="EMBL" id="KAJ8099319.1"/>
    </source>
</evidence>
<keyword evidence="3" id="KW-0677">Repeat</keyword>
<dbReference type="AlphaFoldDB" id="A0AAD7QPY1"/>
<dbReference type="Pfam" id="PF24668">
    <property type="entry name" value="KH_Vigilin"/>
    <property type="match status" value="1"/>
</dbReference>
<evidence type="ECO:0000256" key="5">
    <source>
        <dbReference type="PROSITE-ProRule" id="PRU00117"/>
    </source>
</evidence>